<sequence length="351" mass="38177">MTCLSDGGRTAKSVSCVTKTNQDAGLRDVHVVVRPPTVVIVCGVVGMPGSAFSVEFDESRCVGFLKQAIRDEHKYPFPGSALRLFLAKKDDGNWVTVADIENGAGDADTKHLKELDIVESPISSVGLSVEDVGPKAGSGDVNVLVKLPTSSSIRVENSAQRPLYNGVAGRLKASAEVQNLVATIKTMQKGSEGCDALTMPFVVLENSSGTGKTQKTFNLQATGECDVFYMVCVSLGDVHQDIYGGFIRRSGGFRSCIRQDAKTLGEGSVADFIASPRLFIYSFVIAALHGLDVASGLEATREDVERARDYRRRKTDKPFVFFLDEFLRVGNYEGEEKEARMKQEKEARMKQ</sequence>
<dbReference type="Proteomes" id="UP000002640">
    <property type="component" value="Unassembled WGS sequence"/>
</dbReference>
<evidence type="ECO:0000256" key="2">
    <source>
        <dbReference type="ARBA" id="ARBA00004613"/>
    </source>
</evidence>
<dbReference type="KEGG" id="psoj:PHYSODRAFT_478488"/>
<evidence type="ECO:0000313" key="6">
    <source>
        <dbReference type="Proteomes" id="UP000002640"/>
    </source>
</evidence>
<dbReference type="AlphaFoldDB" id="G4YRK9"/>
<gene>
    <name evidence="5" type="ORF">PHYSODRAFT_478488</name>
</gene>
<dbReference type="GO" id="GO:0043657">
    <property type="term" value="C:host cell"/>
    <property type="evidence" value="ECO:0007669"/>
    <property type="project" value="UniProtKB-SubCell"/>
</dbReference>
<dbReference type="OMA" id="DDMEAMI"/>
<dbReference type="RefSeq" id="XP_009518762.1">
    <property type="nucleotide sequence ID" value="XM_009520467.1"/>
</dbReference>
<evidence type="ECO:0000256" key="1">
    <source>
        <dbReference type="ARBA" id="ARBA00004340"/>
    </source>
</evidence>
<dbReference type="GeneID" id="20655012"/>
<keyword evidence="6" id="KW-1185">Reference proteome</keyword>
<dbReference type="EMBL" id="JH159152">
    <property type="protein sequence ID" value="EGZ23474.1"/>
    <property type="molecule type" value="Genomic_DNA"/>
</dbReference>
<dbReference type="InParanoid" id="G4YRK9"/>
<keyword evidence="3" id="KW-0964">Secreted</keyword>
<dbReference type="Pfam" id="PF20147">
    <property type="entry name" value="Crinkler"/>
    <property type="match status" value="1"/>
</dbReference>
<comment type="subcellular location">
    <subcellularLocation>
        <location evidence="1">Host cell</location>
    </subcellularLocation>
    <subcellularLocation>
        <location evidence="2">Secreted</location>
    </subcellularLocation>
</comment>
<reference evidence="5 6" key="1">
    <citation type="journal article" date="2006" name="Science">
        <title>Phytophthora genome sequences uncover evolutionary origins and mechanisms of pathogenesis.</title>
        <authorList>
            <person name="Tyler B.M."/>
            <person name="Tripathy S."/>
            <person name="Zhang X."/>
            <person name="Dehal P."/>
            <person name="Jiang R.H."/>
            <person name="Aerts A."/>
            <person name="Arredondo F.D."/>
            <person name="Baxter L."/>
            <person name="Bensasson D."/>
            <person name="Beynon J.L."/>
            <person name="Chapman J."/>
            <person name="Damasceno C.M."/>
            <person name="Dorrance A.E."/>
            <person name="Dou D."/>
            <person name="Dickerman A.W."/>
            <person name="Dubchak I.L."/>
            <person name="Garbelotto M."/>
            <person name="Gijzen M."/>
            <person name="Gordon S.G."/>
            <person name="Govers F."/>
            <person name="Grunwald N.J."/>
            <person name="Huang W."/>
            <person name="Ivors K.L."/>
            <person name="Jones R.W."/>
            <person name="Kamoun S."/>
            <person name="Krampis K."/>
            <person name="Lamour K.H."/>
            <person name="Lee M.K."/>
            <person name="McDonald W.H."/>
            <person name="Medina M."/>
            <person name="Meijer H.J."/>
            <person name="Nordberg E.K."/>
            <person name="Maclean D.J."/>
            <person name="Ospina-Giraldo M.D."/>
            <person name="Morris P.F."/>
            <person name="Phuntumart V."/>
            <person name="Putnam N.H."/>
            <person name="Rash S."/>
            <person name="Rose J.K."/>
            <person name="Sakihama Y."/>
            <person name="Salamov A.A."/>
            <person name="Savidor A."/>
            <person name="Scheuring C.F."/>
            <person name="Smith B.M."/>
            <person name="Sobral B.W."/>
            <person name="Terry A."/>
            <person name="Torto-Alalibo T.A."/>
            <person name="Win J."/>
            <person name="Xu Z."/>
            <person name="Zhang H."/>
            <person name="Grigoriev I.V."/>
            <person name="Rokhsar D.S."/>
            <person name="Boore J.L."/>
        </authorList>
    </citation>
    <scope>NUCLEOTIDE SEQUENCE [LARGE SCALE GENOMIC DNA]</scope>
    <source>
        <strain evidence="5 6">P6497</strain>
    </source>
</reference>
<dbReference type="GO" id="GO:0005576">
    <property type="term" value="C:extracellular region"/>
    <property type="evidence" value="ECO:0007669"/>
    <property type="project" value="UniProtKB-SubCell"/>
</dbReference>
<organism evidence="5 6">
    <name type="scientific">Phytophthora sojae (strain P6497)</name>
    <name type="common">Soybean stem and root rot agent</name>
    <name type="synonym">Phytophthora megasperma f. sp. glycines</name>
    <dbReference type="NCBI Taxonomy" id="1094619"/>
    <lineage>
        <taxon>Eukaryota</taxon>
        <taxon>Sar</taxon>
        <taxon>Stramenopiles</taxon>
        <taxon>Oomycota</taxon>
        <taxon>Peronosporomycetes</taxon>
        <taxon>Peronosporales</taxon>
        <taxon>Peronosporaceae</taxon>
        <taxon>Phytophthora</taxon>
    </lineage>
</organism>
<dbReference type="InterPro" id="IPR045379">
    <property type="entry name" value="Crinkler_N"/>
</dbReference>
<protein>
    <recommendedName>
        <fullName evidence="4">Crinkler effector protein N-terminal domain-containing protein</fullName>
    </recommendedName>
</protein>
<name>G4YRK9_PHYSP</name>
<evidence type="ECO:0000313" key="5">
    <source>
        <dbReference type="EMBL" id="EGZ23474.1"/>
    </source>
</evidence>
<feature type="domain" description="Crinkler effector protein N-terminal" evidence="4">
    <location>
        <begin position="40"/>
        <end position="146"/>
    </location>
</feature>
<accession>G4YRK9</accession>
<evidence type="ECO:0000259" key="4">
    <source>
        <dbReference type="Pfam" id="PF20147"/>
    </source>
</evidence>
<proteinExistence type="predicted"/>
<evidence type="ECO:0000256" key="3">
    <source>
        <dbReference type="ARBA" id="ARBA00022525"/>
    </source>
</evidence>